<protein>
    <submittedName>
        <fullName evidence="3">T9SS type A sorting domain-containing protein</fullName>
    </submittedName>
</protein>
<dbReference type="Gene3D" id="2.60.40.4070">
    <property type="match status" value="1"/>
</dbReference>
<proteinExistence type="predicted"/>
<dbReference type="AlphaFoldDB" id="A0A6M1TM09"/>
<feature type="domain" description="Secretion system C-terminal sorting" evidence="2">
    <location>
        <begin position="637"/>
        <end position="711"/>
    </location>
</feature>
<gene>
    <name evidence="3" type="ORF">G3569_14020</name>
</gene>
<name>A0A6M1TM09_9BACT</name>
<sequence length="715" mass="78728">MNAMYLKLSALFVIVLTFGIAGQSPGQTTTINSDTTDYDILYRSNGQQNSFHGASESLLVSIEDKSLVTEYYRAILEFDISELTAPVDQAVFHVYKEINSSGNDFDIDLYGSTENRSDFISSTVSSSKDEFFGSTHPYTLLGSSPFITPSDPNQEWYSIDITNFINNRISDYQANASDNIVILKIRPDGSYSGNGFSTSYYFGSGDNTSGKEPYLEITPGDITQTVSGNEGWRILSAPELNNSFGALTNDIWTQGFTGADNSAGTSNVYIWNEGNGSQDTTARGFTSINNASETLDNGKGFLVYVYEDDDPSTTAVDGGFPKTLDITGFAPSNTVSPNISLTKQGGTYVTNRDGWNLVGNPFGAKIDWDDNANWTKTNIDNTIYVWDSSANEGSGSYLTWNGSAGSLAGGEIGVWQGFWVKANNNGSPSLAISPEAIVSSDGGALYKNNKSISQIELKLTSNNQTQSSAFLSFNSESSLKKDIYDAYKLRPLNGKNNYLYFTGPEKTALEINAIPEQIEDIISFPLRYEINNSTSEPLLLEWEGQNIPGEIDLFLVDQKTGEHYNLKEHDRIHIQPVQQKKISNKKVTTASPDNPPVTPYPTVIHAKQKDPRFIVTAAPVTETNTKVPDQIRLQQNYPNPFNPETVIKYSVPSQSKVTLRVYDMLGREVRTLIDQQKSAGSYKANFNGRNLASGLYFYQLKVGTKVLTKKMSLVK</sequence>
<dbReference type="RefSeq" id="WP_165270252.1">
    <property type="nucleotide sequence ID" value="NZ_JAALLS010000020.1"/>
</dbReference>
<reference evidence="3 4" key="1">
    <citation type="submission" date="2020-02" db="EMBL/GenBank/DDBJ databases">
        <title>Aliifodinibius halophilus 2W32, complete genome.</title>
        <authorList>
            <person name="Li Y."/>
            <person name="Wu S."/>
        </authorList>
    </citation>
    <scope>NUCLEOTIDE SEQUENCE [LARGE SCALE GENOMIC DNA]</scope>
    <source>
        <strain evidence="3 4">2W32</strain>
    </source>
</reference>
<feature type="chain" id="PRO_5026788721" evidence="1">
    <location>
        <begin position="24"/>
        <end position="715"/>
    </location>
</feature>
<dbReference type="Pfam" id="PF18962">
    <property type="entry name" value="Por_Secre_tail"/>
    <property type="match status" value="1"/>
</dbReference>
<evidence type="ECO:0000313" key="4">
    <source>
        <dbReference type="Proteomes" id="UP000479132"/>
    </source>
</evidence>
<keyword evidence="4" id="KW-1185">Reference proteome</keyword>
<evidence type="ECO:0000259" key="2">
    <source>
        <dbReference type="Pfam" id="PF18962"/>
    </source>
</evidence>
<keyword evidence="1" id="KW-0732">Signal</keyword>
<organism evidence="3 4">
    <name type="scientific">Fodinibius halophilus</name>
    <dbReference type="NCBI Taxonomy" id="1736908"/>
    <lineage>
        <taxon>Bacteria</taxon>
        <taxon>Pseudomonadati</taxon>
        <taxon>Balneolota</taxon>
        <taxon>Balneolia</taxon>
        <taxon>Balneolales</taxon>
        <taxon>Balneolaceae</taxon>
        <taxon>Fodinibius</taxon>
    </lineage>
</organism>
<feature type="signal peptide" evidence="1">
    <location>
        <begin position="1"/>
        <end position="23"/>
    </location>
</feature>
<dbReference type="InterPro" id="IPR026444">
    <property type="entry name" value="Secre_tail"/>
</dbReference>
<dbReference type="NCBIfam" id="NF033679">
    <property type="entry name" value="DNRLRE_dom"/>
    <property type="match status" value="1"/>
</dbReference>
<evidence type="ECO:0000313" key="3">
    <source>
        <dbReference type="EMBL" id="NGP89470.1"/>
    </source>
</evidence>
<dbReference type="EMBL" id="JAALLS010000020">
    <property type="protein sequence ID" value="NGP89470.1"/>
    <property type="molecule type" value="Genomic_DNA"/>
</dbReference>
<accession>A0A6M1TM09</accession>
<evidence type="ECO:0000256" key="1">
    <source>
        <dbReference type="SAM" id="SignalP"/>
    </source>
</evidence>
<dbReference type="NCBIfam" id="TIGR04183">
    <property type="entry name" value="Por_Secre_tail"/>
    <property type="match status" value="1"/>
</dbReference>
<comment type="caution">
    <text evidence="3">The sequence shown here is derived from an EMBL/GenBank/DDBJ whole genome shotgun (WGS) entry which is preliminary data.</text>
</comment>
<dbReference type="Proteomes" id="UP000479132">
    <property type="component" value="Unassembled WGS sequence"/>
</dbReference>